<dbReference type="AlphaFoldDB" id="A0AAE0YNX2"/>
<sequence length="89" mass="9891">MPSICASPSAANCSTVLTVFMRRTSRGDLTRMLVVRAGLTTAAELEEMVQLMIFDKISSLERFGSETKIETEDRQWARDQVYSSILSGV</sequence>
<organism evidence="1 2">
    <name type="scientific">Elysia crispata</name>
    <name type="common">lettuce slug</name>
    <dbReference type="NCBI Taxonomy" id="231223"/>
    <lineage>
        <taxon>Eukaryota</taxon>
        <taxon>Metazoa</taxon>
        <taxon>Spiralia</taxon>
        <taxon>Lophotrochozoa</taxon>
        <taxon>Mollusca</taxon>
        <taxon>Gastropoda</taxon>
        <taxon>Heterobranchia</taxon>
        <taxon>Euthyneura</taxon>
        <taxon>Panpulmonata</taxon>
        <taxon>Sacoglossa</taxon>
        <taxon>Placobranchoidea</taxon>
        <taxon>Plakobranchidae</taxon>
        <taxon>Elysia</taxon>
    </lineage>
</organism>
<keyword evidence="2" id="KW-1185">Reference proteome</keyword>
<gene>
    <name evidence="1" type="ORF">RRG08_009135</name>
</gene>
<proteinExistence type="predicted"/>
<evidence type="ECO:0000313" key="1">
    <source>
        <dbReference type="EMBL" id="KAK3752914.1"/>
    </source>
</evidence>
<name>A0AAE0YNX2_9GAST</name>
<dbReference type="EMBL" id="JAWDGP010005734">
    <property type="protein sequence ID" value="KAK3752914.1"/>
    <property type="molecule type" value="Genomic_DNA"/>
</dbReference>
<accession>A0AAE0YNX2</accession>
<reference evidence="1" key="1">
    <citation type="journal article" date="2023" name="G3 (Bethesda)">
        <title>A reference genome for the long-term kleptoplast-retaining sea slug Elysia crispata morphotype clarki.</title>
        <authorList>
            <person name="Eastman K.E."/>
            <person name="Pendleton A.L."/>
            <person name="Shaikh M.A."/>
            <person name="Suttiyut T."/>
            <person name="Ogas R."/>
            <person name="Tomko P."/>
            <person name="Gavelis G."/>
            <person name="Widhalm J.R."/>
            <person name="Wisecaver J.H."/>
        </authorList>
    </citation>
    <scope>NUCLEOTIDE SEQUENCE</scope>
    <source>
        <strain evidence="1">ECLA1</strain>
    </source>
</reference>
<dbReference type="Proteomes" id="UP001283361">
    <property type="component" value="Unassembled WGS sequence"/>
</dbReference>
<comment type="caution">
    <text evidence="1">The sequence shown here is derived from an EMBL/GenBank/DDBJ whole genome shotgun (WGS) entry which is preliminary data.</text>
</comment>
<evidence type="ECO:0000313" key="2">
    <source>
        <dbReference type="Proteomes" id="UP001283361"/>
    </source>
</evidence>
<protein>
    <submittedName>
        <fullName evidence="1">Uncharacterized protein</fullName>
    </submittedName>
</protein>